<protein>
    <recommendedName>
        <fullName evidence="4">Reverse transcriptase domain-containing protein</fullName>
    </recommendedName>
</protein>
<reference evidence="2" key="1">
    <citation type="submission" date="2022-03" db="EMBL/GenBank/DDBJ databases">
        <authorList>
            <person name="Alioto T."/>
            <person name="Alioto T."/>
            <person name="Gomez Garrido J."/>
        </authorList>
    </citation>
    <scope>NUCLEOTIDE SEQUENCE</scope>
</reference>
<evidence type="ECO:0000313" key="3">
    <source>
        <dbReference type="Proteomes" id="UP001295444"/>
    </source>
</evidence>
<dbReference type="Proteomes" id="UP001295444">
    <property type="component" value="Chromosome 02"/>
</dbReference>
<dbReference type="AlphaFoldDB" id="A0AAD1RI02"/>
<feature type="chain" id="PRO_5042090067" description="Reverse transcriptase domain-containing protein" evidence="1">
    <location>
        <begin position="25"/>
        <end position="118"/>
    </location>
</feature>
<evidence type="ECO:0000313" key="2">
    <source>
        <dbReference type="EMBL" id="CAH2256479.1"/>
    </source>
</evidence>
<keyword evidence="1" id="KW-0732">Signal</keyword>
<accession>A0AAD1RI02</accession>
<proteinExistence type="predicted"/>
<keyword evidence="3" id="KW-1185">Reference proteome</keyword>
<evidence type="ECO:0000256" key="1">
    <source>
        <dbReference type="SAM" id="SignalP"/>
    </source>
</evidence>
<organism evidence="2 3">
    <name type="scientific">Pelobates cultripes</name>
    <name type="common">Western spadefoot toad</name>
    <dbReference type="NCBI Taxonomy" id="61616"/>
    <lineage>
        <taxon>Eukaryota</taxon>
        <taxon>Metazoa</taxon>
        <taxon>Chordata</taxon>
        <taxon>Craniata</taxon>
        <taxon>Vertebrata</taxon>
        <taxon>Euteleostomi</taxon>
        <taxon>Amphibia</taxon>
        <taxon>Batrachia</taxon>
        <taxon>Anura</taxon>
        <taxon>Pelobatoidea</taxon>
        <taxon>Pelobatidae</taxon>
        <taxon>Pelobates</taxon>
    </lineage>
</organism>
<name>A0AAD1RI02_PELCU</name>
<sequence length="118" mass="13323">MARTKGAPFLPSFFALSLEPLLQAIRLNHRIDGKRVRGTKYKVAAYANDILLTLTNLTTSVPQILTLIDEYANLSDYKSNQQINFSKSEYTSFLSPLTPILRNKLCPSGQTAQQFHNY</sequence>
<gene>
    <name evidence="2" type="ORF">PECUL_23A051616</name>
</gene>
<evidence type="ECO:0008006" key="4">
    <source>
        <dbReference type="Google" id="ProtNLM"/>
    </source>
</evidence>
<dbReference type="EMBL" id="OW240913">
    <property type="protein sequence ID" value="CAH2256479.1"/>
    <property type="molecule type" value="Genomic_DNA"/>
</dbReference>
<feature type="signal peptide" evidence="1">
    <location>
        <begin position="1"/>
        <end position="24"/>
    </location>
</feature>